<evidence type="ECO:0000256" key="12">
    <source>
        <dbReference type="ARBA" id="ARBA00022840"/>
    </source>
</evidence>
<keyword evidence="14" id="KW-0289">Folate biosynthesis</keyword>
<dbReference type="Gene3D" id="3.30.1130.10">
    <property type="match status" value="2"/>
</dbReference>
<dbReference type="Pfam" id="PF00809">
    <property type="entry name" value="Pterin_bind"/>
    <property type="match status" value="2"/>
</dbReference>
<comment type="similarity">
    <text evidence="7">In the C-terminal section; belongs to the DHPS family.</text>
</comment>
<dbReference type="InterPro" id="IPR043133">
    <property type="entry name" value="GTP-CH-I_C/QueF"/>
</dbReference>
<keyword evidence="18" id="KW-1185">Reference proteome</keyword>
<evidence type="ECO:0000256" key="14">
    <source>
        <dbReference type="ARBA" id="ARBA00022909"/>
    </source>
</evidence>
<evidence type="ECO:0000256" key="11">
    <source>
        <dbReference type="ARBA" id="ARBA00022777"/>
    </source>
</evidence>
<dbReference type="GO" id="GO:0046654">
    <property type="term" value="P:tetrahydrofolate biosynthetic process"/>
    <property type="evidence" value="ECO:0007669"/>
    <property type="project" value="UniProtKB-UniPathway"/>
</dbReference>
<sequence length="874" mass="94950">MTTNSADQIRVNDLTLIVPLLAGASWPLEAEEEPVEQPISISLSIFHDVSQVANSDDLTHTIDYANVAEKIKSAVTTKSFICLQDLSVHVCDAISLLPAVKTFLDSLRVYLKVKQLKAPLHSKIVAVDFTATFSADGSWRPQKVTHYVEDLSCPVIVGVGIAERLEKQEVVVNLSVDTGDKGLDRDDWIDLRALTRVLYEEISTSEFVTLEALTSYIASETLSVLRSYQPSPVVSVRIAKPAAIPLAKSAEVQITRTFADYPDEGVASPSYSDMNNSALVLEEGREEGMHTVAIALGSNLGDSFHNIEYALRLLELPSEVLGEEVVSLDLDPVIDVVNTSFMYETAPMYVTDQPSFINCACIVETNLSPRTLLRVLKEIENIVGRIKTTRHGPRAVDLDIIFYDNFVVDTRSDPTNLDDVEGELIVPHPRMQEREFVLRPLNDMIPQQVHPVLKKSVSILLKEVLDPAAPPMKKVIPFPRLPLSPLVASATPYPSVGPVPQTLTTWTYTPSGSQRASTYSSKTKSKTHLMATLNVTPDSFSDGSRHDALPAALRYACNAVAAGASIIDIGGYSTRPGAAFVSTEEEIGRVVPVVEALRDEHTLRNTLAQQGDETQSDGSSDSPILFSDEVIQRVLSTPISVDTFRPEVARAAIQAGANCINDVYAFTGPDAWPPPSPTSDRGRTAAEYREKMKAVAREFAVPVFLMHSRGDAGKEKDYGQYAYAENAGRGTVLEGVRVELGRKVDEVVLGKGGVRRWLVIADPGIGFSKTLEGNLEVLRGASQVTADVKIGGAGEDAYRNPLAGYPQLIGVSRKSFLGVILSQGPDGRETRPDERSWATAAGVACAVQQGALVVRVHDVAEMADVVRVADALWL</sequence>
<dbReference type="Pfam" id="PF01288">
    <property type="entry name" value="HPPK"/>
    <property type="match status" value="1"/>
</dbReference>
<dbReference type="SMART" id="SM00905">
    <property type="entry name" value="FolB"/>
    <property type="match status" value="2"/>
</dbReference>
<feature type="domain" description="Pterin-binding" evidence="16">
    <location>
        <begin position="527"/>
        <end position="867"/>
    </location>
</feature>
<evidence type="ECO:0000256" key="9">
    <source>
        <dbReference type="ARBA" id="ARBA00022723"/>
    </source>
</evidence>
<dbReference type="STRING" id="231916.A0A409XXR7"/>
<dbReference type="InterPro" id="IPR000489">
    <property type="entry name" value="Pterin-binding_dom"/>
</dbReference>
<dbReference type="GO" id="GO:0004156">
    <property type="term" value="F:dihydropteroate synthase activity"/>
    <property type="evidence" value="ECO:0007669"/>
    <property type="project" value="UniProtKB-EC"/>
</dbReference>
<evidence type="ECO:0000313" key="18">
    <source>
        <dbReference type="Proteomes" id="UP000284706"/>
    </source>
</evidence>
<evidence type="ECO:0000256" key="8">
    <source>
        <dbReference type="ARBA" id="ARBA00022679"/>
    </source>
</evidence>
<reference evidence="17 18" key="1">
    <citation type="journal article" date="2018" name="Evol. Lett.">
        <title>Horizontal gene cluster transfer increased hallucinogenic mushroom diversity.</title>
        <authorList>
            <person name="Reynolds H.T."/>
            <person name="Vijayakumar V."/>
            <person name="Gluck-Thaler E."/>
            <person name="Korotkin H.B."/>
            <person name="Matheny P.B."/>
            <person name="Slot J.C."/>
        </authorList>
    </citation>
    <scope>NUCLEOTIDE SEQUENCE [LARGE SCALE GENOMIC DNA]</scope>
    <source>
        <strain evidence="17 18">SRW20</strain>
    </source>
</reference>
<evidence type="ECO:0000256" key="5">
    <source>
        <dbReference type="ARBA" id="ARBA00005051"/>
    </source>
</evidence>
<evidence type="ECO:0000256" key="13">
    <source>
        <dbReference type="ARBA" id="ARBA00022842"/>
    </source>
</evidence>
<evidence type="ECO:0000313" key="17">
    <source>
        <dbReference type="EMBL" id="PPQ95523.1"/>
    </source>
</evidence>
<keyword evidence="15" id="KW-0511">Multifunctional enzyme</keyword>
<keyword evidence="12" id="KW-0067">ATP-binding</keyword>
<comment type="catalytic activity">
    <reaction evidence="1">
        <text>(7,8-dihydropterin-6-yl)methyl diphosphate + 4-aminobenzoate = 7,8-dihydropteroate + diphosphate</text>
        <dbReference type="Rhea" id="RHEA:19949"/>
        <dbReference type="ChEBI" id="CHEBI:17836"/>
        <dbReference type="ChEBI" id="CHEBI:17839"/>
        <dbReference type="ChEBI" id="CHEBI:33019"/>
        <dbReference type="ChEBI" id="CHEBI:72950"/>
        <dbReference type="EC" id="2.5.1.15"/>
    </reaction>
</comment>
<dbReference type="CDD" id="cd00739">
    <property type="entry name" value="DHPS"/>
    <property type="match status" value="1"/>
</dbReference>
<keyword evidence="8" id="KW-0808">Transferase</keyword>
<dbReference type="InParanoid" id="A0A409XXR7"/>
<dbReference type="Pfam" id="PF02152">
    <property type="entry name" value="FolB"/>
    <property type="match status" value="2"/>
</dbReference>
<dbReference type="PANTHER" id="PTHR20941:SF1">
    <property type="entry name" value="FOLIC ACID SYNTHESIS PROTEIN FOL1"/>
    <property type="match status" value="1"/>
</dbReference>
<dbReference type="Gene3D" id="3.20.20.20">
    <property type="entry name" value="Dihydropteroate synthase-like"/>
    <property type="match status" value="1"/>
</dbReference>
<dbReference type="FunCoup" id="A0A409XXR7">
    <property type="interactions" value="168"/>
</dbReference>
<dbReference type="SUPFAM" id="SSF55083">
    <property type="entry name" value="6-hydroxymethyl-7,8-dihydropterin pyrophosphokinase, HPPK"/>
    <property type="match status" value="1"/>
</dbReference>
<keyword evidence="13" id="KW-0460">Magnesium</keyword>
<dbReference type="Gene3D" id="3.30.70.560">
    <property type="entry name" value="7,8-Dihydro-6-hydroxymethylpterin-pyrophosphokinase HPPK"/>
    <property type="match status" value="1"/>
</dbReference>
<dbReference type="InterPro" id="IPR035907">
    <property type="entry name" value="Hppk_sf"/>
</dbReference>
<organism evidence="17 18">
    <name type="scientific">Gymnopilus dilepis</name>
    <dbReference type="NCBI Taxonomy" id="231916"/>
    <lineage>
        <taxon>Eukaryota</taxon>
        <taxon>Fungi</taxon>
        <taxon>Dikarya</taxon>
        <taxon>Basidiomycota</taxon>
        <taxon>Agaricomycotina</taxon>
        <taxon>Agaricomycetes</taxon>
        <taxon>Agaricomycetidae</taxon>
        <taxon>Agaricales</taxon>
        <taxon>Agaricineae</taxon>
        <taxon>Hymenogastraceae</taxon>
        <taxon>Gymnopilus</taxon>
    </lineage>
</organism>
<evidence type="ECO:0000256" key="6">
    <source>
        <dbReference type="ARBA" id="ARBA00009640"/>
    </source>
</evidence>
<gene>
    <name evidence="17" type="ORF">CVT26_008548</name>
</gene>
<dbReference type="GO" id="GO:0003848">
    <property type="term" value="F:2-amino-4-hydroxy-6-hydroxymethyldihydropteridine diphosphokinase activity"/>
    <property type="evidence" value="ECO:0007669"/>
    <property type="project" value="UniProtKB-EC"/>
</dbReference>
<dbReference type="CDD" id="cd00483">
    <property type="entry name" value="HPPK"/>
    <property type="match status" value="1"/>
</dbReference>
<dbReference type="PROSITE" id="PS50972">
    <property type="entry name" value="PTERIN_BINDING"/>
    <property type="match status" value="1"/>
</dbReference>
<dbReference type="GO" id="GO:0046872">
    <property type="term" value="F:metal ion binding"/>
    <property type="evidence" value="ECO:0007669"/>
    <property type="project" value="UniProtKB-KW"/>
</dbReference>
<comment type="cofactor">
    <cofactor evidence="3">
        <name>Mg(2+)</name>
        <dbReference type="ChEBI" id="CHEBI:18420"/>
    </cofactor>
</comment>
<name>A0A409XXR7_9AGAR</name>
<dbReference type="GO" id="GO:0005740">
    <property type="term" value="C:mitochondrial envelope"/>
    <property type="evidence" value="ECO:0007669"/>
    <property type="project" value="TreeGrafter"/>
</dbReference>
<keyword evidence="10" id="KW-0547">Nucleotide-binding</keyword>
<dbReference type="GO" id="GO:0046656">
    <property type="term" value="P:folic acid biosynthetic process"/>
    <property type="evidence" value="ECO:0007669"/>
    <property type="project" value="UniProtKB-KW"/>
</dbReference>
<evidence type="ECO:0000256" key="4">
    <source>
        <dbReference type="ARBA" id="ARBA00004763"/>
    </source>
</evidence>
<keyword evidence="11" id="KW-0418">Kinase</keyword>
<dbReference type="PROSITE" id="PS00794">
    <property type="entry name" value="HPPK"/>
    <property type="match status" value="1"/>
</dbReference>
<evidence type="ECO:0000256" key="15">
    <source>
        <dbReference type="ARBA" id="ARBA00023268"/>
    </source>
</evidence>
<protein>
    <recommendedName>
        <fullName evidence="16">Pterin-binding domain-containing protein</fullName>
    </recommendedName>
</protein>
<dbReference type="GO" id="GO:0005524">
    <property type="term" value="F:ATP binding"/>
    <property type="evidence" value="ECO:0007669"/>
    <property type="project" value="UniProtKB-KW"/>
</dbReference>
<evidence type="ECO:0000256" key="1">
    <source>
        <dbReference type="ARBA" id="ARBA00000012"/>
    </source>
</evidence>
<dbReference type="AlphaFoldDB" id="A0A409XXR7"/>
<accession>A0A409XXR7</accession>
<proteinExistence type="inferred from homology"/>
<comment type="catalytic activity">
    <reaction evidence="2">
        <text>6-hydroxymethyl-7,8-dihydropterin + ATP = (7,8-dihydropterin-6-yl)methyl diphosphate + AMP + H(+)</text>
        <dbReference type="Rhea" id="RHEA:11412"/>
        <dbReference type="ChEBI" id="CHEBI:15378"/>
        <dbReference type="ChEBI" id="CHEBI:30616"/>
        <dbReference type="ChEBI" id="CHEBI:44841"/>
        <dbReference type="ChEBI" id="CHEBI:72950"/>
        <dbReference type="ChEBI" id="CHEBI:456215"/>
        <dbReference type="EC" id="2.7.6.3"/>
    </reaction>
</comment>
<dbReference type="UniPathway" id="UPA00077">
    <property type="reaction ID" value="UER00155"/>
</dbReference>
<comment type="caution">
    <text evidence="17">The sequence shown here is derived from an EMBL/GenBank/DDBJ whole genome shotgun (WGS) entry which is preliminary data.</text>
</comment>
<dbReference type="InterPro" id="IPR000550">
    <property type="entry name" value="Hppk"/>
</dbReference>
<dbReference type="NCBIfam" id="TIGR01498">
    <property type="entry name" value="folK"/>
    <property type="match status" value="1"/>
</dbReference>
<dbReference type="EMBL" id="NHYE01001423">
    <property type="protein sequence ID" value="PPQ95523.1"/>
    <property type="molecule type" value="Genomic_DNA"/>
</dbReference>
<dbReference type="InterPro" id="IPR006390">
    <property type="entry name" value="DHP_synth_dom"/>
</dbReference>
<dbReference type="GO" id="GO:0016301">
    <property type="term" value="F:kinase activity"/>
    <property type="evidence" value="ECO:0007669"/>
    <property type="project" value="UniProtKB-KW"/>
</dbReference>
<dbReference type="SUPFAM" id="SSF51717">
    <property type="entry name" value="Dihydropteroate synthetase-like"/>
    <property type="match status" value="1"/>
</dbReference>
<evidence type="ECO:0000256" key="7">
    <source>
        <dbReference type="ARBA" id="ARBA00009951"/>
    </source>
</evidence>
<dbReference type="OrthoDB" id="615426at2759"/>
<dbReference type="InterPro" id="IPR011005">
    <property type="entry name" value="Dihydropteroate_synth-like_sf"/>
</dbReference>
<keyword evidence="9" id="KW-0479">Metal-binding</keyword>
<comment type="pathway">
    <text evidence="4">Cofactor biosynthesis; tetrahydrofolate biosynthesis; 7,8-dihydrofolate from 2-amino-4-hydroxy-6-hydroxymethyl-7,8-dihydropteridine diphosphate and 4-aminobenzoate: step 1/2.</text>
</comment>
<dbReference type="InterPro" id="IPR045031">
    <property type="entry name" value="DHP_synth-like"/>
</dbReference>
<dbReference type="PROSITE" id="PS00793">
    <property type="entry name" value="DHPS_2"/>
    <property type="match status" value="1"/>
</dbReference>
<dbReference type="GO" id="GO:0004150">
    <property type="term" value="F:dihydroneopterin aldolase activity"/>
    <property type="evidence" value="ECO:0007669"/>
    <property type="project" value="InterPro"/>
</dbReference>
<dbReference type="PANTHER" id="PTHR20941">
    <property type="entry name" value="FOLATE SYNTHESIS PROTEINS"/>
    <property type="match status" value="1"/>
</dbReference>
<evidence type="ECO:0000256" key="3">
    <source>
        <dbReference type="ARBA" id="ARBA00001946"/>
    </source>
</evidence>
<dbReference type="SUPFAM" id="SSF55620">
    <property type="entry name" value="Tetrahydrobiopterin biosynthesis enzymes-like"/>
    <property type="match status" value="2"/>
</dbReference>
<evidence type="ECO:0000259" key="16">
    <source>
        <dbReference type="PROSITE" id="PS50972"/>
    </source>
</evidence>
<comment type="pathway">
    <text evidence="5">Cofactor biosynthesis; tetrahydrofolate biosynthesis; 2-amino-4-hydroxy-6-hydroxymethyl-7,8-dihydropteridine diphosphate from 7,8-dihydroneopterin triphosphate: step 4/4.</text>
</comment>
<dbReference type="InterPro" id="IPR006157">
    <property type="entry name" value="FolB_dom"/>
</dbReference>
<evidence type="ECO:0000256" key="2">
    <source>
        <dbReference type="ARBA" id="ARBA00000198"/>
    </source>
</evidence>
<dbReference type="Proteomes" id="UP000284706">
    <property type="component" value="Unassembled WGS sequence"/>
</dbReference>
<comment type="similarity">
    <text evidence="6">In the N-terminal section; belongs to the DHNA family.</text>
</comment>
<evidence type="ECO:0000256" key="10">
    <source>
        <dbReference type="ARBA" id="ARBA00022741"/>
    </source>
</evidence>